<evidence type="ECO:0000313" key="6">
    <source>
        <dbReference type="EMBL" id="ADG17055.1"/>
    </source>
</evidence>
<dbReference type="Gene3D" id="3.30.160.390">
    <property type="entry name" value="Integrase, DNA-binding domain"/>
    <property type="match status" value="1"/>
</dbReference>
<feature type="domain" description="Tyr recombinase" evidence="5">
    <location>
        <begin position="246"/>
        <end position="420"/>
    </location>
</feature>
<reference evidence="6 7" key="1">
    <citation type="submission" date="2010-04" db="EMBL/GenBank/DDBJ databases">
        <title>Complete sequence of chromosome 1 of Burkholderia sp. CCGE1002.</title>
        <authorList>
            <consortium name="US DOE Joint Genome Institute"/>
            <person name="Lucas S."/>
            <person name="Copeland A."/>
            <person name="Lapidus A."/>
            <person name="Cheng J.-F."/>
            <person name="Bruce D."/>
            <person name="Goodwin L."/>
            <person name="Pitluck S."/>
            <person name="Chertkov O."/>
            <person name="Detter J.C."/>
            <person name="Han C."/>
            <person name="Tapia R."/>
            <person name="Land M."/>
            <person name="Hauser L."/>
            <person name="Kyrpides N."/>
            <person name="Ovchinnikova G."/>
            <person name="Martinez-Romero E."/>
            <person name="Hernandez M.A.R."/>
            <person name="Tiedje J.M."/>
            <person name="Woyke T."/>
        </authorList>
    </citation>
    <scope>NUCLEOTIDE SEQUENCE [LARGE SCALE GENOMIC DNA]</scope>
    <source>
        <strain evidence="6 7">CCGE1002</strain>
    </source>
</reference>
<keyword evidence="2" id="KW-0229">DNA integration</keyword>
<dbReference type="PANTHER" id="PTHR30629:SF2">
    <property type="entry name" value="PROPHAGE INTEGRASE INTS-RELATED"/>
    <property type="match status" value="1"/>
</dbReference>
<dbReference type="PANTHER" id="PTHR30629">
    <property type="entry name" value="PROPHAGE INTEGRASE"/>
    <property type="match status" value="1"/>
</dbReference>
<dbReference type="RefSeq" id="WP_013090863.1">
    <property type="nucleotide sequence ID" value="NC_014117.1"/>
</dbReference>
<dbReference type="InterPro" id="IPR002104">
    <property type="entry name" value="Integrase_catalytic"/>
</dbReference>
<dbReference type="GO" id="GO:0006310">
    <property type="term" value="P:DNA recombination"/>
    <property type="evidence" value="ECO:0007669"/>
    <property type="project" value="UniProtKB-KW"/>
</dbReference>
<dbReference type="SUPFAM" id="SSF56349">
    <property type="entry name" value="DNA breaking-rejoining enzymes"/>
    <property type="match status" value="1"/>
</dbReference>
<dbReference type="STRING" id="640511.BC1002_3010"/>
<dbReference type="InterPro" id="IPR050808">
    <property type="entry name" value="Phage_Integrase"/>
</dbReference>
<dbReference type="Gene3D" id="1.10.443.10">
    <property type="entry name" value="Intergrase catalytic core"/>
    <property type="match status" value="1"/>
</dbReference>
<dbReference type="GO" id="GO:0003677">
    <property type="term" value="F:DNA binding"/>
    <property type="evidence" value="ECO:0007669"/>
    <property type="project" value="UniProtKB-KW"/>
</dbReference>
<dbReference type="HOGENOM" id="CLU_027562_17_7_4"/>
<evidence type="ECO:0000313" key="7">
    <source>
        <dbReference type="Proteomes" id="UP000002190"/>
    </source>
</evidence>
<name>D5W6D4_PARAM</name>
<dbReference type="InterPro" id="IPR011010">
    <property type="entry name" value="DNA_brk_join_enz"/>
</dbReference>
<dbReference type="GeneID" id="301094335"/>
<dbReference type="Pfam" id="PF00589">
    <property type="entry name" value="Phage_integrase"/>
    <property type="match status" value="1"/>
</dbReference>
<dbReference type="Proteomes" id="UP000002190">
    <property type="component" value="Chromosome 1"/>
</dbReference>
<dbReference type="eggNOG" id="COG0582">
    <property type="taxonomic scope" value="Bacteria"/>
</dbReference>
<dbReference type="Gene3D" id="1.10.150.130">
    <property type="match status" value="1"/>
</dbReference>
<accession>D5W6D4</accession>
<proteinExistence type="inferred from homology"/>
<dbReference type="InterPro" id="IPR038488">
    <property type="entry name" value="Integrase_DNA-bd_sf"/>
</dbReference>
<dbReference type="AlphaFoldDB" id="D5W6D4"/>
<dbReference type="PROSITE" id="PS51898">
    <property type="entry name" value="TYR_RECOMBINASE"/>
    <property type="match status" value="1"/>
</dbReference>
<reference evidence="6 7" key="2">
    <citation type="journal article" date="2012" name="J. Bacteriol.">
        <title>Genome Sequences of Burkholderia sp. Strains CCGE1002 and H160, Isolated from Legume Nodules in Mexico and Brazil.</title>
        <authorList>
            <person name="Ormeno-Orrillo E."/>
            <person name="Rogel M.A."/>
            <person name="Chueire L.M."/>
            <person name="Tiedje J.M."/>
            <person name="Martinez-Romero E."/>
            <person name="Hungria M."/>
        </authorList>
    </citation>
    <scope>NUCLEOTIDE SEQUENCE [LARGE SCALE GENOMIC DNA]</scope>
    <source>
        <strain evidence="6 7">CCGE1002</strain>
    </source>
</reference>
<sequence length="438" mass="49709">MAKERINRELVRRLENERAATMANGGAPKLRDIYDDQLTGFGLRIRPNGSVSFVYRWSAPEGQQKRTIGRHPAMSVEQARAAAKAFIGRTDHKTDTMSTRVAKHERRTADAKLVTMPTVGQYLDGDYRTFWLGTTKSDTPEQNLKNIRRDFPGLIAKRLDEVTRPMMKKWIEARIAAGHKPSGINRTLGAIGGLFTHAVEHEIIGSNPCARLRCKTDPEEEAGHGRELTVDEEARLRGALVAREARIREAAELADGRRITNLPAAHHAFVDHVRPAIIVAINTGLRRSELLRLEWKSVDLKARTITVEPATSKVKRRRVVPMNREAYETLMAWRRQVKWARVFTDELGRALREVRDWDEVKRAAQITDFRFMDTRHHTATRMINEGASQYHVQKILGHADSRMTQRYMKARETKLAEALSLLDRPRTPEAGDADGIAA</sequence>
<evidence type="ECO:0000256" key="4">
    <source>
        <dbReference type="ARBA" id="ARBA00023172"/>
    </source>
</evidence>
<evidence type="ECO:0000256" key="3">
    <source>
        <dbReference type="ARBA" id="ARBA00023125"/>
    </source>
</evidence>
<dbReference type="InterPro" id="IPR010998">
    <property type="entry name" value="Integrase_recombinase_N"/>
</dbReference>
<dbReference type="EMBL" id="CP002013">
    <property type="protein sequence ID" value="ADG17055.1"/>
    <property type="molecule type" value="Genomic_DNA"/>
</dbReference>
<comment type="similarity">
    <text evidence="1">Belongs to the 'phage' integrase family.</text>
</comment>
<evidence type="ECO:0000259" key="5">
    <source>
        <dbReference type="PROSITE" id="PS51898"/>
    </source>
</evidence>
<evidence type="ECO:0000256" key="2">
    <source>
        <dbReference type="ARBA" id="ARBA00022908"/>
    </source>
</evidence>
<dbReference type="KEGG" id="bge:BC1002_3010"/>
<evidence type="ECO:0000256" key="1">
    <source>
        <dbReference type="ARBA" id="ARBA00008857"/>
    </source>
</evidence>
<dbReference type="GO" id="GO:0015074">
    <property type="term" value="P:DNA integration"/>
    <property type="evidence" value="ECO:0007669"/>
    <property type="project" value="UniProtKB-KW"/>
</dbReference>
<organism evidence="6 7">
    <name type="scientific">Paraburkholderia atlantica</name>
    <dbReference type="NCBI Taxonomy" id="2654982"/>
    <lineage>
        <taxon>Bacteria</taxon>
        <taxon>Pseudomonadati</taxon>
        <taxon>Pseudomonadota</taxon>
        <taxon>Betaproteobacteria</taxon>
        <taxon>Burkholderiales</taxon>
        <taxon>Burkholderiaceae</taxon>
        <taxon>Paraburkholderia</taxon>
    </lineage>
</organism>
<dbReference type="InterPro" id="IPR025166">
    <property type="entry name" value="Integrase_DNA_bind_dom"/>
</dbReference>
<protein>
    <submittedName>
        <fullName evidence="6">Integrase family protein</fullName>
    </submittedName>
</protein>
<gene>
    <name evidence="6" type="ordered locus">BC1002_3010</name>
</gene>
<dbReference type="InterPro" id="IPR013762">
    <property type="entry name" value="Integrase-like_cat_sf"/>
</dbReference>
<keyword evidence="3" id="KW-0238">DNA-binding</keyword>
<dbReference type="CDD" id="cd00796">
    <property type="entry name" value="INT_Rci_Hp1_C"/>
    <property type="match status" value="1"/>
</dbReference>
<dbReference type="Pfam" id="PF13356">
    <property type="entry name" value="Arm-DNA-bind_3"/>
    <property type="match status" value="1"/>
</dbReference>
<keyword evidence="4" id="KW-0233">DNA recombination</keyword>